<dbReference type="EMBL" id="CP117812">
    <property type="protein sequence ID" value="WDE98251.1"/>
    <property type="molecule type" value="Genomic_DNA"/>
</dbReference>
<dbReference type="PROSITE" id="PS51902">
    <property type="entry name" value="CLPX_ZB"/>
    <property type="match status" value="1"/>
</dbReference>
<dbReference type="NCBIfam" id="NF003745">
    <property type="entry name" value="PRK05342.1"/>
    <property type="match status" value="1"/>
</dbReference>
<evidence type="ECO:0000256" key="3">
    <source>
        <dbReference type="ARBA" id="ARBA00022833"/>
    </source>
</evidence>
<dbReference type="SUPFAM" id="SSF57716">
    <property type="entry name" value="Glucocorticoid receptor-like (DNA-binding domain)"/>
    <property type="match status" value="1"/>
</dbReference>
<dbReference type="GO" id="GO:0005524">
    <property type="term" value="F:ATP binding"/>
    <property type="evidence" value="ECO:0007669"/>
    <property type="project" value="UniProtKB-KW"/>
</dbReference>
<gene>
    <name evidence="6 9" type="primary">clpX</name>
    <name evidence="9" type="ORF">PQO03_20760</name>
</gene>
<dbReference type="CDD" id="cd19497">
    <property type="entry name" value="RecA-like_ClpX"/>
    <property type="match status" value="1"/>
</dbReference>
<dbReference type="NCBIfam" id="TIGR00382">
    <property type="entry name" value="clpX"/>
    <property type="match status" value="1"/>
</dbReference>
<dbReference type="SMART" id="SM00382">
    <property type="entry name" value="AAA"/>
    <property type="match status" value="1"/>
</dbReference>
<evidence type="ECO:0000259" key="8">
    <source>
        <dbReference type="PROSITE" id="PS51902"/>
    </source>
</evidence>
<feature type="binding site" evidence="6 7">
    <location>
        <position position="32"/>
    </location>
    <ligand>
        <name>Zn(2+)</name>
        <dbReference type="ChEBI" id="CHEBI:29105"/>
    </ligand>
</feature>
<dbReference type="SMART" id="SM00994">
    <property type="entry name" value="zf-C4_ClpX"/>
    <property type="match status" value="1"/>
</dbReference>
<dbReference type="InterPro" id="IPR010603">
    <property type="entry name" value="Znf_CppX_C4"/>
</dbReference>
<dbReference type="InterPro" id="IPR050052">
    <property type="entry name" value="ATP-dep_Clp_protease_ClpX"/>
</dbReference>
<comment type="subunit">
    <text evidence="6">Component of the ClpX-ClpP complex. Forms a hexameric ring that, in the presence of ATP, binds to fourteen ClpP subunits assembled into a disk-like structure with a central cavity, resembling the structure of eukaryotic proteasomes.</text>
</comment>
<evidence type="ECO:0000313" key="9">
    <source>
        <dbReference type="EMBL" id="WDE98251.1"/>
    </source>
</evidence>
<dbReference type="PANTHER" id="PTHR48102:SF7">
    <property type="entry name" value="ATP-DEPENDENT CLP PROTEASE ATP-BINDING SUBUNIT CLPX-LIKE, MITOCHONDRIAL"/>
    <property type="match status" value="1"/>
</dbReference>
<dbReference type="Proteomes" id="UP001214250">
    <property type="component" value="Chromosome 2"/>
</dbReference>
<dbReference type="SUPFAM" id="SSF52540">
    <property type="entry name" value="P-loop containing nucleoside triphosphate hydrolases"/>
    <property type="match status" value="1"/>
</dbReference>
<dbReference type="PANTHER" id="PTHR48102">
    <property type="entry name" value="ATP-DEPENDENT CLP PROTEASE ATP-BINDING SUBUNIT CLPX-LIKE, MITOCHONDRIAL-RELATED"/>
    <property type="match status" value="1"/>
</dbReference>
<dbReference type="InterPro" id="IPR019489">
    <property type="entry name" value="Clp_ATPase_C"/>
</dbReference>
<dbReference type="InterPro" id="IPR003959">
    <property type="entry name" value="ATPase_AAA_core"/>
</dbReference>
<dbReference type="Gene3D" id="6.20.220.10">
    <property type="entry name" value="ClpX chaperone, C4-type zinc finger domain"/>
    <property type="match status" value="1"/>
</dbReference>
<feature type="binding site" evidence="6 7">
    <location>
        <position position="9"/>
    </location>
    <ligand>
        <name>Zn(2+)</name>
        <dbReference type="ChEBI" id="CHEBI:29105"/>
    </ligand>
</feature>
<dbReference type="RefSeq" id="WP_274153118.1">
    <property type="nucleotide sequence ID" value="NZ_CP117812.1"/>
</dbReference>
<sequence length="429" mass="47289">MSSKKAPTCSFCSRDKEETGELISSPTGSYICSDCVEICSDILFPQQSMADVAEEEKVADAPKSPFNLLAPKKIKSVLDDFVIGQDYAKRTLSVAVYNHYKRVQNNLFHPEGRGDLEMEKSNVLLLGPSGCGKTLLAKTLAKTLDVPFTIFDATTVTEAGYVGEDVENIILRLIQAADGDIEKAQYGIIYVDEIDKKAKKGENMSITRDVSGEGVQQSLLKIIEGTHCNVPPKGGRKHPNQDYIQIDTSNILFICAGAFVGLEDVIRGRLGRRVIGFGEQGKGTRSDADIEEIMREVEPGDLVKYGLIPELIGRLPVISVLNPLKEDDLVHILTNVKNSIIKQYQYILLSDGIKLNFTDDALKEMAHLAIDKGTGARGLRSILEKSMLELMFELPSRTDVKEVIINKEFVANGSEPEYILKKTKSKKSS</sequence>
<dbReference type="SMART" id="SM01086">
    <property type="entry name" value="ClpB_D2-small"/>
    <property type="match status" value="1"/>
</dbReference>
<keyword evidence="5 6" id="KW-0143">Chaperone</keyword>
<feature type="binding site" evidence="6">
    <location>
        <begin position="128"/>
        <end position="135"/>
    </location>
    <ligand>
        <name>ATP</name>
        <dbReference type="ChEBI" id="CHEBI:30616"/>
    </ligand>
</feature>
<name>A0ABY7VWG7_9BACT</name>
<reference evidence="9 10" key="1">
    <citation type="submission" date="2023-02" db="EMBL/GenBank/DDBJ databases">
        <title>Genome sequence of Lentisphaera profundi SAORIC-696.</title>
        <authorList>
            <person name="Kim e."/>
            <person name="Cho J.-C."/>
            <person name="Choi A."/>
            <person name="Kang I."/>
        </authorList>
    </citation>
    <scope>NUCLEOTIDE SEQUENCE [LARGE SCALE GENOMIC DNA]</scope>
    <source>
        <strain evidence="9 10">SAORIC-696</strain>
    </source>
</reference>
<dbReference type="GO" id="GO:0008233">
    <property type="term" value="F:peptidase activity"/>
    <property type="evidence" value="ECO:0007669"/>
    <property type="project" value="UniProtKB-KW"/>
</dbReference>
<evidence type="ECO:0000256" key="1">
    <source>
        <dbReference type="ARBA" id="ARBA00022723"/>
    </source>
</evidence>
<dbReference type="Gene3D" id="3.40.50.300">
    <property type="entry name" value="P-loop containing nucleotide triphosphate hydrolases"/>
    <property type="match status" value="1"/>
</dbReference>
<accession>A0ABY7VWG7</accession>
<keyword evidence="3 6" id="KW-0862">Zinc</keyword>
<keyword evidence="4 6" id="KW-0067">ATP-binding</keyword>
<dbReference type="Pfam" id="PF07724">
    <property type="entry name" value="AAA_2"/>
    <property type="match status" value="1"/>
</dbReference>
<dbReference type="Pfam" id="PF06689">
    <property type="entry name" value="zf-C4_ClpX"/>
    <property type="match status" value="1"/>
</dbReference>
<evidence type="ECO:0000256" key="4">
    <source>
        <dbReference type="ARBA" id="ARBA00022840"/>
    </source>
</evidence>
<dbReference type="InterPro" id="IPR027417">
    <property type="entry name" value="P-loop_NTPase"/>
</dbReference>
<feature type="binding site" evidence="6 7">
    <location>
        <position position="35"/>
    </location>
    <ligand>
        <name>Zn(2+)</name>
        <dbReference type="ChEBI" id="CHEBI:29105"/>
    </ligand>
</feature>
<keyword evidence="9" id="KW-0645">Protease</keyword>
<dbReference type="InterPro" id="IPR046425">
    <property type="entry name" value="ClpX_bact"/>
</dbReference>
<dbReference type="GO" id="GO:0006508">
    <property type="term" value="P:proteolysis"/>
    <property type="evidence" value="ECO:0007669"/>
    <property type="project" value="UniProtKB-KW"/>
</dbReference>
<feature type="domain" description="ClpX-type ZB" evidence="8">
    <location>
        <begin position="1"/>
        <end position="51"/>
    </location>
</feature>
<keyword evidence="9" id="KW-0378">Hydrolase</keyword>
<comment type="function">
    <text evidence="6">ATP-dependent specificity component of the Clp protease. It directs the protease to specific substrates. Can perform chaperone functions in the absence of ClpP.</text>
</comment>
<evidence type="ECO:0000313" key="10">
    <source>
        <dbReference type="Proteomes" id="UP001214250"/>
    </source>
</evidence>
<dbReference type="InterPro" id="IPR004487">
    <property type="entry name" value="Clp_protease_ATP-bd_su_ClpX"/>
</dbReference>
<evidence type="ECO:0000256" key="5">
    <source>
        <dbReference type="ARBA" id="ARBA00023186"/>
    </source>
</evidence>
<keyword evidence="2 6" id="KW-0547">Nucleotide-binding</keyword>
<evidence type="ECO:0000256" key="7">
    <source>
        <dbReference type="PROSITE-ProRule" id="PRU01250"/>
    </source>
</evidence>
<keyword evidence="10" id="KW-1185">Reference proteome</keyword>
<dbReference type="InterPro" id="IPR003593">
    <property type="entry name" value="AAA+_ATPase"/>
</dbReference>
<dbReference type="HAMAP" id="MF_00175">
    <property type="entry name" value="ClpX"/>
    <property type="match status" value="1"/>
</dbReference>
<organism evidence="9 10">
    <name type="scientific">Lentisphaera profundi</name>
    <dbReference type="NCBI Taxonomy" id="1658616"/>
    <lineage>
        <taxon>Bacteria</taxon>
        <taxon>Pseudomonadati</taxon>
        <taxon>Lentisphaerota</taxon>
        <taxon>Lentisphaeria</taxon>
        <taxon>Lentisphaerales</taxon>
        <taxon>Lentisphaeraceae</taxon>
        <taxon>Lentisphaera</taxon>
    </lineage>
</organism>
<evidence type="ECO:0000256" key="2">
    <source>
        <dbReference type="ARBA" id="ARBA00022741"/>
    </source>
</evidence>
<feature type="binding site" evidence="6 7">
    <location>
        <position position="12"/>
    </location>
    <ligand>
        <name>Zn(2+)</name>
        <dbReference type="ChEBI" id="CHEBI:29105"/>
    </ligand>
</feature>
<dbReference type="InterPro" id="IPR059188">
    <property type="entry name" value="Znf_CLPX-like"/>
</dbReference>
<comment type="similarity">
    <text evidence="6 7">Belongs to the ClpX chaperone family.</text>
</comment>
<protein>
    <recommendedName>
        <fullName evidence="6">ATP-dependent Clp protease ATP-binding subunit ClpX</fullName>
    </recommendedName>
</protein>
<evidence type="ECO:0000256" key="6">
    <source>
        <dbReference type="HAMAP-Rule" id="MF_00175"/>
    </source>
</evidence>
<dbReference type="InterPro" id="IPR038366">
    <property type="entry name" value="Znf_CppX_C4_sf"/>
</dbReference>
<keyword evidence="1 6" id="KW-0479">Metal-binding</keyword>
<dbReference type="Gene3D" id="1.10.8.60">
    <property type="match status" value="1"/>
</dbReference>
<proteinExistence type="inferred from homology"/>
<dbReference type="Pfam" id="PF10431">
    <property type="entry name" value="ClpB_D2-small"/>
    <property type="match status" value="1"/>
</dbReference>